<reference evidence="2 3" key="1">
    <citation type="submission" date="2013-07" db="EMBL/GenBank/DDBJ databases">
        <authorList>
            <person name="Stoco P.H."/>
            <person name="Wagner G."/>
            <person name="Gerber A."/>
            <person name="Zaha A."/>
            <person name="Thompson C."/>
            <person name="Bartholomeu D.C."/>
            <person name="Luckemeyer D.D."/>
            <person name="Bahia D."/>
            <person name="Loreto E."/>
            <person name="Prestes E.B."/>
            <person name="Lima F.M."/>
            <person name="Rodrigues-Luiz G."/>
            <person name="Vallejo G.A."/>
            <person name="Filho J.F."/>
            <person name="Monteiro K.M."/>
            <person name="Tyler K.M."/>
            <person name="de Almeida L.G."/>
            <person name="Ortiz M.F."/>
            <person name="Siervo M.A."/>
            <person name="de Moraes M.H."/>
            <person name="Cunha O.L."/>
            <person name="Mendonca-Neto R."/>
            <person name="Silva R."/>
            <person name="Teixeira S.M."/>
            <person name="Murta S.M."/>
            <person name="Sincero T.C."/>
            <person name="Mendes T.A."/>
            <person name="Urmenyi T.P."/>
            <person name="Silva V.G."/>
            <person name="da Rocha W.D."/>
            <person name="Andersson B."/>
            <person name="Romanha A.J."/>
            <person name="Steindel M."/>
            <person name="de Vasconcelos A.T."/>
            <person name="Grisard E.C."/>
        </authorList>
    </citation>
    <scope>NUCLEOTIDE SEQUENCE [LARGE SCALE GENOMIC DNA]</scope>
    <source>
        <strain evidence="2 3">SC58</strain>
    </source>
</reference>
<keyword evidence="3" id="KW-1185">Reference proteome</keyword>
<proteinExistence type="predicted"/>
<gene>
    <name evidence="2" type="ORF">TRSC58_00175</name>
</gene>
<dbReference type="AlphaFoldDB" id="A0A061J9I9"/>
<dbReference type="EMBL" id="AUPL01000175">
    <property type="protein sequence ID" value="ESL12063.1"/>
    <property type="molecule type" value="Genomic_DNA"/>
</dbReference>
<organism evidence="2 3">
    <name type="scientific">Trypanosoma rangeli SC58</name>
    <dbReference type="NCBI Taxonomy" id="429131"/>
    <lineage>
        <taxon>Eukaryota</taxon>
        <taxon>Discoba</taxon>
        <taxon>Euglenozoa</taxon>
        <taxon>Kinetoplastea</taxon>
        <taxon>Metakinetoplastina</taxon>
        <taxon>Trypanosomatida</taxon>
        <taxon>Trypanosomatidae</taxon>
        <taxon>Trypanosoma</taxon>
        <taxon>Herpetosoma</taxon>
    </lineage>
</organism>
<keyword evidence="1" id="KW-0472">Membrane</keyword>
<keyword evidence="1" id="KW-1133">Transmembrane helix</keyword>
<evidence type="ECO:0000256" key="1">
    <source>
        <dbReference type="SAM" id="Phobius"/>
    </source>
</evidence>
<protein>
    <submittedName>
        <fullName evidence="2">Uncharacterized protein</fullName>
    </submittedName>
</protein>
<accession>A0A061J9I9</accession>
<evidence type="ECO:0000313" key="2">
    <source>
        <dbReference type="EMBL" id="ESL12063.1"/>
    </source>
</evidence>
<sequence>MEAGRTRWVPVAVLLREELRLVEGVVVGRRRRRVYRHHVFFRALLTLRDALAKALPSFAQHSPAPPQRTITRILALAVRCGEAAVMELSAARVDTFALAALVLAIVSRVGCLFGVLSVREQSAFADFLSAEEEDGGRPQRKRSARFLVAQPRCRQKRSRSFEGAVPLRRPTIGGVIEASLQ</sequence>
<feature type="transmembrane region" description="Helical" evidence="1">
    <location>
        <begin position="96"/>
        <end position="118"/>
    </location>
</feature>
<keyword evidence="1" id="KW-0812">Transmembrane</keyword>
<dbReference type="OrthoDB" id="252158at2759"/>
<name>A0A061J9I9_TRYRA</name>
<evidence type="ECO:0000313" key="3">
    <source>
        <dbReference type="Proteomes" id="UP000031737"/>
    </source>
</evidence>
<comment type="caution">
    <text evidence="2">The sequence shown here is derived from an EMBL/GenBank/DDBJ whole genome shotgun (WGS) entry which is preliminary data.</text>
</comment>
<dbReference type="VEuPathDB" id="TriTrypDB:TRSC58_00175"/>
<dbReference type="Proteomes" id="UP000031737">
    <property type="component" value="Unassembled WGS sequence"/>
</dbReference>